<comment type="similarity">
    <text evidence="1">Belongs to the ARG7 family.</text>
</comment>
<keyword evidence="4" id="KW-1185">Reference proteome</keyword>
<gene>
    <name evidence="3" type="ORF">SI8410_10014032</name>
</gene>
<dbReference type="EMBL" id="LR746273">
    <property type="protein sequence ID" value="CAA7403354.1"/>
    <property type="molecule type" value="Genomic_DNA"/>
</dbReference>
<dbReference type="Pfam" id="PF02519">
    <property type="entry name" value="Auxin_inducible"/>
    <property type="match status" value="1"/>
</dbReference>
<evidence type="ECO:0000256" key="2">
    <source>
        <dbReference type="SAM" id="MobiDB-lite"/>
    </source>
</evidence>
<feature type="region of interest" description="Disordered" evidence="2">
    <location>
        <begin position="20"/>
        <end position="39"/>
    </location>
</feature>
<name>A0A7I8L2B2_SPIIN</name>
<dbReference type="AlphaFoldDB" id="A0A7I8L2B2"/>
<reference evidence="3" key="1">
    <citation type="submission" date="2020-02" db="EMBL/GenBank/DDBJ databases">
        <authorList>
            <person name="Scholz U."/>
            <person name="Mascher M."/>
            <person name="Fiebig A."/>
        </authorList>
    </citation>
    <scope>NUCLEOTIDE SEQUENCE</scope>
</reference>
<feature type="compositionally biased region" description="Low complexity" evidence="2">
    <location>
        <begin position="20"/>
        <end position="30"/>
    </location>
</feature>
<accession>A0A7I8L2B2</accession>
<dbReference type="OrthoDB" id="1930622at2759"/>
<dbReference type="PANTHER" id="PTHR31374">
    <property type="entry name" value="AUXIN-INDUCED PROTEIN-LIKE-RELATED"/>
    <property type="match status" value="1"/>
</dbReference>
<sequence>MLLRLVVRGLQRGLVVLAAGSSSLSSSSSSPRRRSAAGEEELVKKGHFVVVAARGDEPGRRFVVSLRCLSHPRFLDLLTMAEEEFGFCQEGALAIPLQSSELEGILREL</sequence>
<evidence type="ECO:0000256" key="1">
    <source>
        <dbReference type="ARBA" id="ARBA00006974"/>
    </source>
</evidence>
<protein>
    <submittedName>
        <fullName evidence="3">Uncharacterized protein</fullName>
    </submittedName>
</protein>
<dbReference type="PANTHER" id="PTHR31374:SF16">
    <property type="entry name" value="AUXIN-RESPONSIVE FAMILY PROTEIN"/>
    <property type="match status" value="1"/>
</dbReference>
<organism evidence="3 4">
    <name type="scientific">Spirodela intermedia</name>
    <name type="common">Intermediate duckweed</name>
    <dbReference type="NCBI Taxonomy" id="51605"/>
    <lineage>
        <taxon>Eukaryota</taxon>
        <taxon>Viridiplantae</taxon>
        <taxon>Streptophyta</taxon>
        <taxon>Embryophyta</taxon>
        <taxon>Tracheophyta</taxon>
        <taxon>Spermatophyta</taxon>
        <taxon>Magnoliopsida</taxon>
        <taxon>Liliopsida</taxon>
        <taxon>Araceae</taxon>
        <taxon>Lemnoideae</taxon>
        <taxon>Spirodela</taxon>
    </lineage>
</organism>
<dbReference type="Proteomes" id="UP000663760">
    <property type="component" value="Chromosome 10"/>
</dbReference>
<dbReference type="InterPro" id="IPR003676">
    <property type="entry name" value="SAUR_fam"/>
</dbReference>
<proteinExistence type="inferred from homology"/>
<evidence type="ECO:0000313" key="3">
    <source>
        <dbReference type="EMBL" id="CAA7403354.1"/>
    </source>
</evidence>
<dbReference type="GO" id="GO:0009733">
    <property type="term" value="P:response to auxin"/>
    <property type="evidence" value="ECO:0007669"/>
    <property type="project" value="InterPro"/>
</dbReference>
<evidence type="ECO:0000313" key="4">
    <source>
        <dbReference type="Proteomes" id="UP000663760"/>
    </source>
</evidence>